<dbReference type="STRING" id="927083.DB32_001435"/>
<dbReference type="InterPro" id="IPR011447">
    <property type="entry name" value="DUF1552"/>
</dbReference>
<gene>
    <name evidence="1" type="ORF">DB32_001435</name>
</gene>
<reference evidence="1 2" key="1">
    <citation type="submission" date="2015-03" db="EMBL/GenBank/DDBJ databases">
        <title>Genome assembly of Sandaracinus amylolyticus DSM 53668.</title>
        <authorList>
            <person name="Sharma G."/>
            <person name="Subramanian S."/>
        </authorList>
    </citation>
    <scope>NUCLEOTIDE SEQUENCE [LARGE SCALE GENOMIC DNA]</scope>
    <source>
        <strain evidence="1 2">DSM 53668</strain>
    </source>
</reference>
<sequence length="509" mass="55491">MFLRGAGGAALAIPFLPSLLEGGTAHAQDRGRTSFVAFLSQHGGVSAANMYPADATLTDVAMAAEGHHEVRRGALSLSTSGGIASLSPVLSASSSVLTPAIASKMNVLRGLDITYDIAHHYCGASLGNLAINSSSDDPYDRGPRRSIDQVMAWSSAVYPDPRAVQLRSFTVAQNQAVSWGYQNPAAGSGPIQAVGDSWTSATLFDRLFPTPTTPPSSPRRRLVDLVYERYRRLRDGHRRLSSADRERLEAHMARIAELERRLGAAPISCTSSPERPEDNGPLLRGAYDGRPDQHVRYFQLYNEVLAAALACGATRIAVLCGDAYVNTFSSHPSASWHDEIAHRVVAMQDVMVGAQRRFFADVVLDLASRLESVVEDDGATALDRSLIVWMQEHSNVTHDNFSIPAVTLGSADGFFSTGNYCDYRNRARLFSPWEDTTERSAPGLTYQQFWANCLQAMGVPHDEWAEPDHPGYSARFTHVINADFPVRPASDWSDAVWRTAGDVLPFLAR</sequence>
<organism evidence="1 2">
    <name type="scientific">Sandaracinus amylolyticus</name>
    <dbReference type="NCBI Taxonomy" id="927083"/>
    <lineage>
        <taxon>Bacteria</taxon>
        <taxon>Pseudomonadati</taxon>
        <taxon>Myxococcota</taxon>
        <taxon>Polyangia</taxon>
        <taxon>Polyangiales</taxon>
        <taxon>Sandaracinaceae</taxon>
        <taxon>Sandaracinus</taxon>
    </lineage>
</organism>
<dbReference type="KEGG" id="samy:DB32_001435"/>
<dbReference type="AlphaFoldDB" id="A0A0F6W0H2"/>
<dbReference type="EMBL" id="CP011125">
    <property type="protein sequence ID" value="AKF04286.1"/>
    <property type="molecule type" value="Genomic_DNA"/>
</dbReference>
<name>A0A0F6W0H2_9BACT</name>
<evidence type="ECO:0008006" key="3">
    <source>
        <dbReference type="Google" id="ProtNLM"/>
    </source>
</evidence>
<protein>
    <recommendedName>
        <fullName evidence="3">Tat pathway signal protein</fullName>
    </recommendedName>
</protein>
<proteinExistence type="predicted"/>
<keyword evidence="2" id="KW-1185">Reference proteome</keyword>
<accession>A0A0F6W0H2</accession>
<dbReference type="Pfam" id="PF07586">
    <property type="entry name" value="HXXSHH"/>
    <property type="match status" value="1"/>
</dbReference>
<dbReference type="Proteomes" id="UP000034883">
    <property type="component" value="Chromosome"/>
</dbReference>
<evidence type="ECO:0000313" key="2">
    <source>
        <dbReference type="Proteomes" id="UP000034883"/>
    </source>
</evidence>
<evidence type="ECO:0000313" key="1">
    <source>
        <dbReference type="EMBL" id="AKF04286.1"/>
    </source>
</evidence>